<dbReference type="GO" id="GO:0006631">
    <property type="term" value="P:fatty acid metabolic process"/>
    <property type="evidence" value="ECO:0007669"/>
    <property type="project" value="UniProtKB-KW"/>
</dbReference>
<dbReference type="Gene3D" id="3.40.50.12780">
    <property type="entry name" value="N-terminal domain of ligase-like"/>
    <property type="match status" value="1"/>
</dbReference>
<evidence type="ECO:0000259" key="6">
    <source>
        <dbReference type="Pfam" id="PF13193"/>
    </source>
</evidence>
<dbReference type="SUPFAM" id="SSF56801">
    <property type="entry name" value="Acetyl-CoA synthetase-like"/>
    <property type="match status" value="1"/>
</dbReference>
<dbReference type="InterPro" id="IPR020845">
    <property type="entry name" value="AMP-binding_CS"/>
</dbReference>
<feature type="domain" description="AMP-binding enzyme C-terminal" evidence="6">
    <location>
        <begin position="447"/>
        <end position="521"/>
    </location>
</feature>
<accession>A0A7W4W5X5</accession>
<keyword evidence="3" id="KW-0276">Fatty acid metabolism</keyword>
<dbReference type="PROSITE" id="PS00455">
    <property type="entry name" value="AMP_BINDING"/>
    <property type="match status" value="1"/>
</dbReference>
<dbReference type="CDD" id="cd12119">
    <property type="entry name" value="ttLC_FACS_AlkK_like"/>
    <property type="match status" value="1"/>
</dbReference>
<protein>
    <submittedName>
        <fullName evidence="7">Fatty-acyl-CoA synthase</fullName>
        <ecNumber evidence="7">6.2.1.-</ecNumber>
    </submittedName>
</protein>
<keyword evidence="4" id="KW-0443">Lipid metabolism</keyword>
<dbReference type="InterPro" id="IPR042099">
    <property type="entry name" value="ANL_N_sf"/>
</dbReference>
<dbReference type="Pfam" id="PF00501">
    <property type="entry name" value="AMP-binding"/>
    <property type="match status" value="1"/>
</dbReference>
<evidence type="ECO:0000256" key="1">
    <source>
        <dbReference type="ARBA" id="ARBA00006432"/>
    </source>
</evidence>
<dbReference type="InterPro" id="IPR045851">
    <property type="entry name" value="AMP-bd_C_sf"/>
</dbReference>
<dbReference type="NCBIfam" id="NF004837">
    <property type="entry name" value="PRK06187.1"/>
    <property type="match status" value="1"/>
</dbReference>
<dbReference type="Gene3D" id="3.30.300.30">
    <property type="match status" value="1"/>
</dbReference>
<dbReference type="Pfam" id="PF13193">
    <property type="entry name" value="AMP-binding_C"/>
    <property type="match status" value="1"/>
</dbReference>
<comment type="similarity">
    <text evidence="1">Belongs to the ATP-dependent AMP-binding enzyme family.</text>
</comment>
<dbReference type="PANTHER" id="PTHR43859">
    <property type="entry name" value="ACYL-ACTIVATING ENZYME"/>
    <property type="match status" value="1"/>
</dbReference>
<dbReference type="EMBL" id="JACHWY010000002">
    <property type="protein sequence ID" value="MBB3047683.1"/>
    <property type="molecule type" value="Genomic_DNA"/>
</dbReference>
<dbReference type="EC" id="6.2.1.-" evidence="7"/>
<evidence type="ECO:0000256" key="2">
    <source>
        <dbReference type="ARBA" id="ARBA00022598"/>
    </source>
</evidence>
<dbReference type="FunFam" id="3.30.300.30:FF:000008">
    <property type="entry name" value="2,3-dihydroxybenzoate-AMP ligase"/>
    <property type="match status" value="1"/>
</dbReference>
<keyword evidence="2 7" id="KW-0436">Ligase</keyword>
<evidence type="ECO:0000313" key="8">
    <source>
        <dbReference type="Proteomes" id="UP000537130"/>
    </source>
</evidence>
<evidence type="ECO:0000256" key="3">
    <source>
        <dbReference type="ARBA" id="ARBA00022832"/>
    </source>
</evidence>
<name>A0A7W4W5X5_9GAMM</name>
<evidence type="ECO:0000259" key="5">
    <source>
        <dbReference type="Pfam" id="PF00501"/>
    </source>
</evidence>
<dbReference type="InterPro" id="IPR000873">
    <property type="entry name" value="AMP-dep_synth/lig_dom"/>
</dbReference>
<comment type="caution">
    <text evidence="7">The sequence shown here is derived from an EMBL/GenBank/DDBJ whole genome shotgun (WGS) entry which is preliminary data.</text>
</comment>
<gene>
    <name evidence="7" type="ORF">FHR99_001949</name>
</gene>
<dbReference type="RefSeq" id="WP_246386710.1">
    <property type="nucleotide sequence ID" value="NZ_JACHWY010000002.1"/>
</dbReference>
<sequence length="538" mass="59957">MLQSTMMTQPLTLTSLLDRSGSVFADVEVISNTPSKTLHRTNYGEVARRARQLGNALQKAGIQPGDRVATLMWNHYAHLECYFAIPAIGAVLHTLNLRLHADDIGYIANHAEDRILIIDDILLPLYREFADTVNFERVIVLNYGGESHEFEDYEDFLASGDDTYTPVEIDENWACGMCYTSGTTGKPKGVLYGHRSSILHAMGFALPDAGNLSFRDTVCPVVPMFHAKAWGLPYAAAMVGSRLVLPGPHLDAESLLDLYAETGVNFTAGVPTIWMRVYESLTKEPQRWELQDKLRMFVGGSATPSSLIEKFRSIGMTVQTVWGMTETSPIATVTSLRPEIDELDEAEQRRYRARAGIPLPMVELRVKTEEGQLADWDGETVGELQARGPWITGSYYNRPDAADSFTDDGWFCTGDVAALTPLGYVQISDRTKDLIKSGGEWISSVDLENELMAHPDVAEAVVIAVHHPKWMERPLAVVVKRDGAEVSADDLKAHLKGKFANWWIPNDVAFVEEIPKTSTGKFMKLKVREQFADWEWSN</sequence>
<dbReference type="Proteomes" id="UP000537130">
    <property type="component" value="Unassembled WGS sequence"/>
</dbReference>
<dbReference type="AlphaFoldDB" id="A0A7W4W5X5"/>
<feature type="domain" description="AMP-dependent synthetase/ligase" evidence="5">
    <location>
        <begin position="36"/>
        <end position="396"/>
    </location>
</feature>
<dbReference type="PANTHER" id="PTHR43859:SF4">
    <property type="entry name" value="BUTANOATE--COA LIGASE AAE1-RELATED"/>
    <property type="match status" value="1"/>
</dbReference>
<keyword evidence="8" id="KW-1185">Reference proteome</keyword>
<organism evidence="7 8">
    <name type="scientific">Litorivivens lipolytica</name>
    <dbReference type="NCBI Taxonomy" id="1524264"/>
    <lineage>
        <taxon>Bacteria</taxon>
        <taxon>Pseudomonadati</taxon>
        <taxon>Pseudomonadota</taxon>
        <taxon>Gammaproteobacteria</taxon>
        <taxon>Litorivivens</taxon>
    </lineage>
</organism>
<evidence type="ECO:0000313" key="7">
    <source>
        <dbReference type="EMBL" id="MBB3047683.1"/>
    </source>
</evidence>
<evidence type="ECO:0000256" key="4">
    <source>
        <dbReference type="ARBA" id="ARBA00023098"/>
    </source>
</evidence>
<dbReference type="InterPro" id="IPR025110">
    <property type="entry name" value="AMP-bd_C"/>
</dbReference>
<dbReference type="GO" id="GO:0016874">
    <property type="term" value="F:ligase activity"/>
    <property type="evidence" value="ECO:0007669"/>
    <property type="project" value="UniProtKB-KW"/>
</dbReference>
<proteinExistence type="inferred from homology"/>
<reference evidence="7 8" key="1">
    <citation type="submission" date="2020-08" db="EMBL/GenBank/DDBJ databases">
        <title>Genomic Encyclopedia of Type Strains, Phase III (KMG-III): the genomes of soil and plant-associated and newly described type strains.</title>
        <authorList>
            <person name="Whitman W."/>
        </authorList>
    </citation>
    <scope>NUCLEOTIDE SEQUENCE [LARGE SCALE GENOMIC DNA]</scope>
    <source>
        <strain evidence="7 8">CECT 8654</strain>
    </source>
</reference>